<evidence type="ECO:0000313" key="2">
    <source>
        <dbReference type="Proteomes" id="UP000291334"/>
    </source>
</evidence>
<dbReference type="EMBL" id="QJUM01000018">
    <property type="protein sequence ID" value="TBV03816.1"/>
    <property type="molecule type" value="Genomic_DNA"/>
</dbReference>
<gene>
    <name evidence="1" type="ORF">DNK34_15930</name>
</gene>
<protein>
    <recommendedName>
        <fullName evidence="3">HAMP domain-containing protein</fullName>
    </recommendedName>
</protein>
<name>A0ABY1Z7W8_9GAMM</name>
<organism evidence="1 2">
    <name type="scientific">Phytopseudomonas dryadis</name>
    <dbReference type="NCBI Taxonomy" id="2487520"/>
    <lineage>
        <taxon>Bacteria</taxon>
        <taxon>Pseudomonadati</taxon>
        <taxon>Pseudomonadota</taxon>
        <taxon>Gammaproteobacteria</taxon>
        <taxon>Pseudomonadales</taxon>
        <taxon>Pseudomonadaceae</taxon>
        <taxon>Phytopseudomonas</taxon>
    </lineage>
</organism>
<evidence type="ECO:0008006" key="3">
    <source>
        <dbReference type="Google" id="ProtNLM"/>
    </source>
</evidence>
<proteinExistence type="predicted"/>
<keyword evidence="2" id="KW-1185">Reference proteome</keyword>
<sequence>MPSGFRPHAHRFPLHVHISVLFILLLLLAGGALGLFNYRQTTAIIFSSSATLFERIQQDVQRDIGATYQPIRHLLGVLAFAEGTRGDDLQTRQPLLAPFAQALRDNPKLAAVYLGYRNGDFFMVRALRERSVQRQFEAPPGAAFQIWSIEQQGDSRAGEYLFYDDALKLLERRAANGQDYDPRDREWYVRARAENARISTTPYVFFSSGAIGTTLATPAGDDGVLAADLTLEQLSATLIKHKVTPDSEVLLFDARGVAVAYPDSRRLIREDPEPHLARVRDLLPTLAGALEELEADGDQQRIVNLDKRRWVVSRSQLGEGGPAGLYLALLVPEDELLADAYRIRWQGALVTLTTLLLCLPLGWLASRCITRPLGALQAQSEAMGRFAFAAADGVRSSVLEVDRLALAMTRMNRSITRYQGIVVELGQQPDIDSLLQRTLHESIDAVQADAGILYLLEDGQLQPHGLRLDGVAQAPGRHDLLAHDLLAHALDRPLPPWLRQALDGSSAALSLGFDKAGDYQPLLNSLGSPRVNLVAVALRDRQDETLGLLVLLQREEPLEAHPGIRSAACIAFSEAVAKIAALHLHNRRMMPES</sequence>
<accession>A0ABY1Z7W8</accession>
<dbReference type="SUPFAM" id="SSF103190">
    <property type="entry name" value="Sensory domain-like"/>
    <property type="match status" value="1"/>
</dbReference>
<evidence type="ECO:0000313" key="1">
    <source>
        <dbReference type="EMBL" id="TBV03816.1"/>
    </source>
</evidence>
<dbReference type="SUPFAM" id="SSF55781">
    <property type="entry name" value="GAF domain-like"/>
    <property type="match status" value="1"/>
</dbReference>
<dbReference type="InterPro" id="IPR029151">
    <property type="entry name" value="Sensor-like_sf"/>
</dbReference>
<dbReference type="Gene3D" id="3.30.450.40">
    <property type="match status" value="1"/>
</dbReference>
<reference evidence="1 2" key="1">
    <citation type="submission" date="2018-06" db="EMBL/GenBank/DDBJ databases">
        <title>Three novel Pseudomonas species isolated from symptomatic oak.</title>
        <authorList>
            <person name="Bueno-Gonzalez V."/>
            <person name="Brady C."/>
        </authorList>
    </citation>
    <scope>NUCLEOTIDE SEQUENCE [LARGE SCALE GENOMIC DNA]</scope>
    <source>
        <strain evidence="1 2">P26B</strain>
    </source>
</reference>
<dbReference type="Proteomes" id="UP000291334">
    <property type="component" value="Unassembled WGS sequence"/>
</dbReference>
<dbReference type="RefSeq" id="WP_131176346.1">
    <property type="nucleotide sequence ID" value="NZ_QJUM01000018.1"/>
</dbReference>
<dbReference type="Gene3D" id="3.30.450.20">
    <property type="entry name" value="PAS domain"/>
    <property type="match status" value="2"/>
</dbReference>
<comment type="caution">
    <text evidence="1">The sequence shown here is derived from an EMBL/GenBank/DDBJ whole genome shotgun (WGS) entry which is preliminary data.</text>
</comment>
<dbReference type="InterPro" id="IPR029016">
    <property type="entry name" value="GAF-like_dom_sf"/>
</dbReference>